<dbReference type="OrthoDB" id="73400at2157"/>
<dbReference type="Proteomes" id="UP000000345">
    <property type="component" value="Chromosome"/>
</dbReference>
<dbReference type="InterPro" id="IPR046699">
    <property type="entry name" value="ARPP-1"/>
</dbReference>
<keyword evidence="3" id="KW-1185">Reference proteome</keyword>
<proteinExistence type="predicted"/>
<reference key="1">
    <citation type="submission" date="2009-08" db="EMBL/GenBank/DDBJ databases">
        <title>The genome sequence of Methanothermobacter marburgensis.</title>
        <authorList>
            <person name="Kaster A."/>
            <person name="Seedorf H."/>
            <person name="Goenrich M."/>
            <person name="Wiezer A."/>
            <person name="Liesegang H."/>
            <person name="Thauer R."/>
            <person name="Gottschalk G."/>
        </authorList>
    </citation>
    <scope>NUCLEOTIDE SEQUENCE</scope>
    <source>
        <strain>Marburg</strain>
    </source>
</reference>
<dbReference type="PaxDb" id="79929-MTBMA_c09030"/>
<dbReference type="PATRIC" id="fig|79929.8.peg.882"/>
<name>D9PWA0_METTM</name>
<feature type="domain" description="ARG and Rhodanese-Phosphatase-superfamily-associated" evidence="1">
    <location>
        <begin position="12"/>
        <end position="335"/>
    </location>
</feature>
<dbReference type="GeneID" id="9704611"/>
<dbReference type="AlphaFoldDB" id="D9PWA0"/>
<evidence type="ECO:0000313" key="3">
    <source>
        <dbReference type="Proteomes" id="UP000000345"/>
    </source>
</evidence>
<dbReference type="RefSeq" id="WP_013295722.1">
    <property type="nucleotide sequence ID" value="NC_014408.1"/>
</dbReference>
<reference evidence="2 3" key="2">
    <citation type="journal article" date="2010" name="J. Bacteriol.">
        <title>Complete genome sequence of Methanothermobacter marburgensis, a methanoarchaeon model organism.</title>
        <authorList>
            <person name="Liesegang H."/>
            <person name="Kaster A.K."/>
            <person name="Wiezer A."/>
            <person name="Goenrich M."/>
            <person name="Wollherr A."/>
            <person name="Seedorf H."/>
            <person name="Gottschalk G."/>
            <person name="Thauer R.K."/>
        </authorList>
    </citation>
    <scope>NUCLEOTIDE SEQUENCE [LARGE SCALE GENOMIC DNA]</scope>
    <source>
        <strain evidence="3">ATCC BAA-927 / DSM 2133 / JCM 14651 / NBRC 100331 / OCM 82 / Marburg</strain>
    </source>
</reference>
<accession>D9PWA0</accession>
<evidence type="ECO:0000259" key="1">
    <source>
        <dbReference type="Pfam" id="PF20208"/>
    </source>
</evidence>
<dbReference type="EMBL" id="CP001710">
    <property type="protein sequence ID" value="ADL58498.1"/>
    <property type="molecule type" value="Genomic_DNA"/>
</dbReference>
<sequence>MNEIVKSWLGSLEFLKPQVSGQMEVIPVRAPEGSQNYLTLREAMGNSLISIGEVDEYGSVPRVLAVNRAAEPVLIIDGEELEGAKQNRVANVTVLVPEKSETIIPVSCVEQGRWSYASKEFRDPERVAALNVRVTKTRTVTENLENIGRRAEIDDTPEDEQVIRDTFGNNREVNIRNQEELLTAYCSRQSSVWDEVNRLHRRTGSTSKTGAMADAYRKKRKTLEEFKKPFKPVKGQNGVLVAINGRIAGFELVSRSSSYRKLHDKIIKSYAIEAMLHDEVKYDPVDPEGFIERIMSAEEHRYPSPGYGIDHRYTAEGLVGSALTHAGEVIHSVFFNLQEESRSIRGYRERAETMRRNNHYI</sequence>
<evidence type="ECO:0000313" key="2">
    <source>
        <dbReference type="EMBL" id="ADL58498.1"/>
    </source>
</evidence>
<gene>
    <name evidence="2" type="ordered locus">MTBMA_c09030</name>
</gene>
<dbReference type="STRING" id="79929.MTBMA_c09030"/>
<protein>
    <recommendedName>
        <fullName evidence="1">ARG and Rhodanese-Phosphatase-superfamily-associated domain-containing protein</fullName>
    </recommendedName>
</protein>
<dbReference type="KEGG" id="mmg:MTBMA_c09030"/>
<organism evidence="2 3">
    <name type="scientific">Methanothermobacter marburgensis (strain ATCC BAA-927 / DSM 2133 / JCM 14651 / NBRC 100331 / OCM 82 / Marburg)</name>
    <name type="common">Methanobacterium thermoautotrophicum</name>
    <dbReference type="NCBI Taxonomy" id="79929"/>
    <lineage>
        <taxon>Archaea</taxon>
        <taxon>Methanobacteriati</taxon>
        <taxon>Methanobacteriota</taxon>
        <taxon>Methanomada group</taxon>
        <taxon>Methanobacteria</taxon>
        <taxon>Methanobacteriales</taxon>
        <taxon>Methanobacteriaceae</taxon>
        <taxon>Methanothermobacter</taxon>
    </lineage>
</organism>
<dbReference type="HOGENOM" id="CLU_072734_0_0_2"/>
<dbReference type="GeneID" id="77399679"/>
<dbReference type="Pfam" id="PF20208">
    <property type="entry name" value="ARPP-1"/>
    <property type="match status" value="1"/>
</dbReference>